<gene>
    <name evidence="1" type="ORF">phiK7A1_150</name>
</gene>
<proteinExistence type="predicted"/>
<organism evidence="1 2">
    <name type="scientific">Pseudomonas phage phiK7A1</name>
    <dbReference type="NCBI Taxonomy" id="2759194"/>
    <lineage>
        <taxon>Viruses</taxon>
        <taxon>Duplodnaviria</taxon>
        <taxon>Heunggongvirae</taxon>
        <taxon>Uroviricota</taxon>
        <taxon>Caudoviricetes</taxon>
        <taxon>Vandenendeviridae</taxon>
        <taxon>Gorskivirinae</taxon>
        <taxon>Torinovirus</taxon>
        <taxon>Torinovirus K7A1</taxon>
    </lineage>
</organism>
<evidence type="ECO:0000313" key="1">
    <source>
        <dbReference type="EMBL" id="QNR53938.1"/>
    </source>
</evidence>
<protein>
    <submittedName>
        <fullName evidence="1">Uncharacterized protein</fullName>
    </submittedName>
</protein>
<evidence type="ECO:0000313" key="2">
    <source>
        <dbReference type="Proteomes" id="UP000516415"/>
    </source>
</evidence>
<sequence>MTQAITATRDDNTDGFFSMFTSKPKAVDPTALVNTALAGFQQAADNLLAAQGMIAAQKQTHLDELAALSAKIDVCDTEHSRLDRISGRLTDFLS</sequence>
<keyword evidence="2" id="KW-1185">Reference proteome</keyword>
<reference evidence="1 2" key="1">
    <citation type="submission" date="2020-07" db="EMBL/GenBank/DDBJ databases">
        <authorList>
            <person name="Martino G."/>
            <person name="Holtappels D."/>
            <person name="Wagemans J."/>
            <person name="Lavigne R."/>
            <person name="Turina M."/>
            <person name="Ciuffo M."/>
        </authorList>
    </citation>
    <scope>NUCLEOTIDE SEQUENCE [LARGE SCALE GENOMIC DNA]</scope>
</reference>
<name>A0A7H0XFZ8_9CAUD</name>
<dbReference type="Proteomes" id="UP000516415">
    <property type="component" value="Segment"/>
</dbReference>
<accession>A0A7H0XFZ8</accession>
<dbReference type="EMBL" id="MT740307">
    <property type="protein sequence ID" value="QNR53938.1"/>
    <property type="molecule type" value="Genomic_DNA"/>
</dbReference>